<keyword evidence="4 7" id="KW-1133">Transmembrane helix</keyword>
<dbReference type="EMBL" id="LS992241">
    <property type="protein sequence ID" value="SYX85655.1"/>
    <property type="molecule type" value="Genomic_DNA"/>
</dbReference>
<dbReference type="GO" id="GO:0008270">
    <property type="term" value="F:zinc ion binding"/>
    <property type="evidence" value="ECO:0007669"/>
    <property type="project" value="UniProtKB-KW"/>
</dbReference>
<accession>A0A383REZ4</accession>
<dbReference type="PANTHER" id="PTHR24104">
    <property type="entry name" value="E3 UBIQUITIN-PROTEIN LIGASE NHLRC1-RELATED"/>
    <property type="match status" value="1"/>
</dbReference>
<dbReference type="Proteomes" id="UP000304148">
    <property type="component" value="Chromosome"/>
</dbReference>
<feature type="transmembrane region" description="Helical" evidence="7">
    <location>
        <begin position="629"/>
        <end position="649"/>
    </location>
</feature>
<evidence type="ECO:0000313" key="9">
    <source>
        <dbReference type="EMBL" id="SYX85655.1"/>
    </source>
</evidence>
<dbReference type="SUPFAM" id="SSF48452">
    <property type="entry name" value="TPR-like"/>
    <property type="match status" value="1"/>
</dbReference>
<feature type="transmembrane region" description="Helical" evidence="7">
    <location>
        <begin position="466"/>
        <end position="487"/>
    </location>
</feature>
<evidence type="ECO:0000259" key="8">
    <source>
        <dbReference type="Pfam" id="PF04893"/>
    </source>
</evidence>
<feature type="transmembrane region" description="Helical" evidence="7">
    <location>
        <begin position="525"/>
        <end position="544"/>
    </location>
</feature>
<evidence type="ECO:0000256" key="4">
    <source>
        <dbReference type="ARBA" id="ARBA00022989"/>
    </source>
</evidence>
<feature type="domain" description="Yip1" evidence="8">
    <location>
        <begin position="507"/>
        <end position="677"/>
    </location>
</feature>
<organism evidence="9 10">
    <name type="scientific">Paenibacillus alvei</name>
    <name type="common">Bacillus alvei</name>
    <dbReference type="NCBI Taxonomy" id="44250"/>
    <lineage>
        <taxon>Bacteria</taxon>
        <taxon>Bacillati</taxon>
        <taxon>Bacillota</taxon>
        <taxon>Bacilli</taxon>
        <taxon>Bacillales</taxon>
        <taxon>Paenibacillaceae</taxon>
        <taxon>Paenibacillus</taxon>
    </lineage>
</organism>
<evidence type="ECO:0000256" key="6">
    <source>
        <dbReference type="PROSITE-ProRule" id="PRU00504"/>
    </source>
</evidence>
<keyword evidence="5 7" id="KW-0472">Membrane</keyword>
<sequence length="706" mass="79937">MLHHRLHQSTRTLPFRLVQAGYRIVLAFIICAMLGISLFDATASAAPYEGYNYGYDGKPIKAPLPYEPSRSWTGEALGVGTLNSPEDMTIGPDGTMYILDTGNNRLIALNDKLMPKWVVSTFTNQGTTDTFERPQGLFVTEDNRIYVADTGKARVVELTPEGKFVRALGTPKSDMIRADLQYVPIKLVVDRTKRFYVVSKGVFDGIMELSPEGEFNGFIGVNPVLYNPIELFWKQFATKEQRKQMALFIPVEFNNISLDDEGFMYVTTADEMSTEPVRRLNPSGVDVLKRKGYEKPMGDLYFSNSATMGGFSTLIAVTADKFGMYSVLDNKRGRIFTYDKEGKLLYIFGQNGDKFGQFKAPIDLEMSGDKVLILDKGSNQIIVFEPTRYGRVLRKAVELTEVGNEEEAEAAWEEALKLNNNLDMAHVGLGKAKLRAGESEEAIHEFRQGMRPDYYSRAFKSYRKQLIWDQFGLIATLCIVLVVGLIIGNRMLRGRLASEQGKIRFAWKLMFRPFKSFWELKYEQAGHWGFSLLLLLIFIILSVIKRQFTGFIIFQSLETQFSIWMEVQVAVIPFFLWCIANWSLTTLMDGEGKFKEIVTATGYALMPLIVMQIPLLILSNIMTQEETSFYYLLESVSYIWCALLLFVGMLTVHQYTASKTVVTMGLTFVVIGIILFLGLLAFSLGQQMIMFVSTVYQEISFRIGEG</sequence>
<keyword evidence="2 7" id="KW-0812">Transmembrane</keyword>
<dbReference type="InterPro" id="IPR050952">
    <property type="entry name" value="TRIM-NHL_E3_ligases"/>
</dbReference>
<feature type="repeat" description="NHL" evidence="6">
    <location>
        <begin position="119"/>
        <end position="161"/>
    </location>
</feature>
<evidence type="ECO:0000256" key="5">
    <source>
        <dbReference type="ARBA" id="ARBA00023136"/>
    </source>
</evidence>
<dbReference type="InterPro" id="IPR006977">
    <property type="entry name" value="Yip1_dom"/>
</dbReference>
<reference evidence="10" key="1">
    <citation type="submission" date="2018-08" db="EMBL/GenBank/DDBJ databases">
        <authorList>
            <person name="Chevrot R."/>
        </authorList>
    </citation>
    <scope>NUCLEOTIDE SEQUENCE [LARGE SCALE GENOMIC DNA]</scope>
</reference>
<dbReference type="PANTHER" id="PTHR24104:SF25">
    <property type="entry name" value="PROTEIN LIN-41"/>
    <property type="match status" value="1"/>
</dbReference>
<feature type="transmembrane region" description="Helical" evidence="7">
    <location>
        <begin position="20"/>
        <end position="39"/>
    </location>
</feature>
<feature type="transmembrane region" description="Helical" evidence="7">
    <location>
        <begin position="661"/>
        <end position="682"/>
    </location>
</feature>
<dbReference type="PROSITE" id="PS51125">
    <property type="entry name" value="NHL"/>
    <property type="match status" value="1"/>
</dbReference>
<dbReference type="GO" id="GO:0016020">
    <property type="term" value="C:membrane"/>
    <property type="evidence" value="ECO:0007669"/>
    <property type="project" value="UniProtKB-SubCell"/>
</dbReference>
<evidence type="ECO:0000256" key="7">
    <source>
        <dbReference type="SAM" id="Phobius"/>
    </source>
</evidence>
<dbReference type="RefSeq" id="WP_138187497.1">
    <property type="nucleotide sequence ID" value="NZ_LS992241.1"/>
</dbReference>
<feature type="transmembrane region" description="Helical" evidence="7">
    <location>
        <begin position="597"/>
        <end position="617"/>
    </location>
</feature>
<feature type="transmembrane region" description="Helical" evidence="7">
    <location>
        <begin position="565"/>
        <end position="585"/>
    </location>
</feature>
<evidence type="ECO:0000313" key="10">
    <source>
        <dbReference type="Proteomes" id="UP000304148"/>
    </source>
</evidence>
<dbReference type="AlphaFoldDB" id="A0A383REZ4"/>
<comment type="subcellular location">
    <subcellularLocation>
        <location evidence="1">Membrane</location>
        <topology evidence="1">Multi-pass membrane protein</topology>
    </subcellularLocation>
</comment>
<gene>
    <name evidence="9" type="ORF">PBLR_14077</name>
</gene>
<protein>
    <recommendedName>
        <fullName evidence="8">Yip1 domain-containing protein</fullName>
    </recommendedName>
</protein>
<dbReference type="InterPro" id="IPR011042">
    <property type="entry name" value="6-blade_b-propeller_TolB-like"/>
</dbReference>
<keyword evidence="3" id="KW-0677">Repeat</keyword>
<evidence type="ECO:0000256" key="1">
    <source>
        <dbReference type="ARBA" id="ARBA00004141"/>
    </source>
</evidence>
<dbReference type="Pfam" id="PF04893">
    <property type="entry name" value="Yip1"/>
    <property type="match status" value="1"/>
</dbReference>
<dbReference type="Gene3D" id="2.120.10.30">
    <property type="entry name" value="TolB, C-terminal domain"/>
    <property type="match status" value="2"/>
</dbReference>
<evidence type="ECO:0000256" key="3">
    <source>
        <dbReference type="ARBA" id="ARBA00022737"/>
    </source>
</evidence>
<dbReference type="SUPFAM" id="SSF101898">
    <property type="entry name" value="NHL repeat"/>
    <property type="match status" value="1"/>
</dbReference>
<dbReference type="CDD" id="cd05819">
    <property type="entry name" value="NHL"/>
    <property type="match status" value="1"/>
</dbReference>
<evidence type="ECO:0000256" key="2">
    <source>
        <dbReference type="ARBA" id="ARBA00022692"/>
    </source>
</evidence>
<dbReference type="InterPro" id="IPR011990">
    <property type="entry name" value="TPR-like_helical_dom_sf"/>
</dbReference>
<dbReference type="InterPro" id="IPR001258">
    <property type="entry name" value="NHL_repeat"/>
</dbReference>
<name>A0A383REZ4_PAEAL</name>
<proteinExistence type="predicted"/>